<evidence type="ECO:0000313" key="2">
    <source>
        <dbReference type="EMBL" id="KAH0219269.1"/>
    </source>
</evidence>
<protein>
    <submittedName>
        <fullName evidence="2">Uncharacterized protein</fullName>
    </submittedName>
</protein>
<organism evidence="2 3">
    <name type="scientific">Aureobasidium melanogenum</name>
    <name type="common">Aureobasidium pullulans var. melanogenum</name>
    <dbReference type="NCBI Taxonomy" id="46634"/>
    <lineage>
        <taxon>Eukaryota</taxon>
        <taxon>Fungi</taxon>
        <taxon>Dikarya</taxon>
        <taxon>Ascomycota</taxon>
        <taxon>Pezizomycotina</taxon>
        <taxon>Dothideomycetes</taxon>
        <taxon>Dothideomycetidae</taxon>
        <taxon>Dothideales</taxon>
        <taxon>Saccotheciaceae</taxon>
        <taxon>Aureobasidium</taxon>
    </lineage>
</organism>
<feature type="compositionally biased region" description="Basic and acidic residues" evidence="1">
    <location>
        <begin position="233"/>
        <end position="245"/>
    </location>
</feature>
<gene>
    <name evidence="2" type="ORF">KCV03_g6046</name>
</gene>
<dbReference type="EMBL" id="JAHFYH010000043">
    <property type="protein sequence ID" value="KAH0219269.1"/>
    <property type="molecule type" value="Genomic_DNA"/>
</dbReference>
<accession>A0A9P8K4S6</accession>
<feature type="non-terminal residue" evidence="2">
    <location>
        <position position="1"/>
    </location>
</feature>
<comment type="caution">
    <text evidence="2">The sequence shown here is derived from an EMBL/GenBank/DDBJ whole genome shotgun (WGS) entry which is preliminary data.</text>
</comment>
<evidence type="ECO:0000256" key="1">
    <source>
        <dbReference type="SAM" id="MobiDB-lite"/>
    </source>
</evidence>
<reference evidence="2" key="2">
    <citation type="submission" date="2021-08" db="EMBL/GenBank/DDBJ databases">
        <authorList>
            <person name="Gostincar C."/>
            <person name="Sun X."/>
            <person name="Song Z."/>
            <person name="Gunde-Cimerman N."/>
        </authorList>
    </citation>
    <scope>NUCLEOTIDE SEQUENCE</scope>
    <source>
        <strain evidence="2">EXF-8016</strain>
    </source>
</reference>
<feature type="region of interest" description="Disordered" evidence="1">
    <location>
        <begin position="233"/>
        <end position="258"/>
    </location>
</feature>
<dbReference type="Proteomes" id="UP000767238">
    <property type="component" value="Unassembled WGS sequence"/>
</dbReference>
<sequence length="391" mass="44066">MSNETKPLFAPTECASLHNQILQRATQQDHGGIQPSTNTLQACSDAIKARLLPGTQEFLAAITARPIPKHSSNTPSYPSLRHTKNNLVMLYPAKDTAGGLFFLQQQNLASWIDSDLQLPPKTSWLPLATILERWLQMWDTGKITSELRLKPWCELDLQATLEAWNELVDAIEDRLPDPVPPRPSHESLVEQSVAETWAEQSFQHAFITRARRPAFGWVGPGVYKLTSEYLESRHTAEPQDSERRQVIGRKPGDDDDYQSLLSRDLAPTLLFPGRAVESTWRDHSRPSLRDYKGRGSALLANKAGLYLCPDENWSDGVVFSDGRGRENSFTYKGSCPWMPGRPPALLRDVFQMWKILVVNGAWDVRKGGVFGNMAHFHSKTYCSDWHVATSF</sequence>
<name>A0A9P8K4S6_AURME</name>
<reference evidence="2" key="1">
    <citation type="journal article" date="2021" name="J Fungi (Basel)">
        <title>Virulence traits and population genomics of the black yeast Aureobasidium melanogenum.</title>
        <authorList>
            <person name="Cernosa A."/>
            <person name="Sun X."/>
            <person name="Gostincar C."/>
            <person name="Fang C."/>
            <person name="Gunde-Cimerman N."/>
            <person name="Song Z."/>
        </authorList>
    </citation>
    <scope>NUCLEOTIDE SEQUENCE</scope>
    <source>
        <strain evidence="2">EXF-8016</strain>
    </source>
</reference>
<evidence type="ECO:0000313" key="3">
    <source>
        <dbReference type="Proteomes" id="UP000767238"/>
    </source>
</evidence>
<dbReference type="AlphaFoldDB" id="A0A9P8K4S6"/>
<proteinExistence type="predicted"/>